<keyword evidence="1" id="KW-1133">Transmembrane helix</keyword>
<keyword evidence="3" id="KW-1185">Reference proteome</keyword>
<feature type="transmembrane region" description="Helical" evidence="1">
    <location>
        <begin position="12"/>
        <end position="35"/>
    </location>
</feature>
<keyword evidence="1" id="KW-0472">Membrane</keyword>
<dbReference type="Proteomes" id="UP000805614">
    <property type="component" value="Unassembled WGS sequence"/>
</dbReference>
<organism evidence="2 3">
    <name type="scientific">Actinomadura alba</name>
    <dbReference type="NCBI Taxonomy" id="406431"/>
    <lineage>
        <taxon>Bacteria</taxon>
        <taxon>Bacillati</taxon>
        <taxon>Actinomycetota</taxon>
        <taxon>Actinomycetes</taxon>
        <taxon>Streptosporangiales</taxon>
        <taxon>Thermomonosporaceae</taxon>
        <taxon>Actinomadura</taxon>
    </lineage>
</organism>
<comment type="caution">
    <text evidence="2">The sequence shown here is derived from an EMBL/GenBank/DDBJ whole genome shotgun (WGS) entry which is preliminary data.</text>
</comment>
<evidence type="ECO:0000313" key="2">
    <source>
        <dbReference type="EMBL" id="MBC6464265.1"/>
    </source>
</evidence>
<evidence type="ECO:0000256" key="1">
    <source>
        <dbReference type="SAM" id="Phobius"/>
    </source>
</evidence>
<accession>A0ABR7LHL5</accession>
<dbReference type="EMBL" id="JABVEC010000001">
    <property type="protein sequence ID" value="MBC6464265.1"/>
    <property type="molecule type" value="Genomic_DNA"/>
</dbReference>
<sequence length="63" mass="6802">MLDLLELGFVVVFLAGVALWWPPAALMLGGVLGVMACERRSGPRRTAVAADDGRPARRLRRVA</sequence>
<proteinExistence type="predicted"/>
<reference evidence="2 3" key="1">
    <citation type="submission" date="2020-06" db="EMBL/GenBank/DDBJ databases">
        <title>Actinomadura xiongansis sp. nov., isolated from soil of Baiyangdian.</title>
        <authorList>
            <person name="Zhang X."/>
        </authorList>
    </citation>
    <scope>NUCLEOTIDE SEQUENCE [LARGE SCALE GENOMIC DNA]</scope>
    <source>
        <strain evidence="2 3">HBUM206468</strain>
    </source>
</reference>
<evidence type="ECO:0000313" key="3">
    <source>
        <dbReference type="Proteomes" id="UP000805614"/>
    </source>
</evidence>
<gene>
    <name evidence="2" type="ORF">HKK74_01940</name>
</gene>
<keyword evidence="1" id="KW-0812">Transmembrane</keyword>
<protein>
    <submittedName>
        <fullName evidence="2">Uncharacterized protein</fullName>
    </submittedName>
</protein>
<dbReference type="RefSeq" id="WP_187241199.1">
    <property type="nucleotide sequence ID" value="NZ_BAAAOK010000011.1"/>
</dbReference>
<name>A0ABR7LHL5_9ACTN</name>